<accession>A0A7J6VN30</accession>
<keyword evidence="2" id="KW-1185">Reference proteome</keyword>
<evidence type="ECO:0000313" key="2">
    <source>
        <dbReference type="Proteomes" id="UP000554482"/>
    </source>
</evidence>
<evidence type="ECO:0000313" key="1">
    <source>
        <dbReference type="EMBL" id="KAF5186313.1"/>
    </source>
</evidence>
<protein>
    <submittedName>
        <fullName evidence="1">Uncharacterized protein</fullName>
    </submittedName>
</protein>
<dbReference type="Proteomes" id="UP000554482">
    <property type="component" value="Unassembled WGS sequence"/>
</dbReference>
<gene>
    <name evidence="1" type="ORF">FRX31_024101</name>
</gene>
<sequence>MHTERKEQFCNLKYDFDWHVINAANRSSQSLLVFTFYDSCPGFRWLDWRERGCPAVVVEDLGKSPPCCPISRSELLVMEGHHLSVAPRSRSVIVEEKTFDFMVMAQGFERVLITEKEPKGIFKGSMSIDSGRWNGEKKLWGALPSSLDSGKRKEEELQLHMFSSRGKSEVLVVSRDDTENSSGSGGGVQVNAHGGLVHNSWWITTVICSTDCTDPDWGWVEQRVNGVFNSANLQVIEGLEAGSIDIAKEAKQVHLKFYGIPFHLRVYRIMEDLAAYCGKVLKIDESLLRPSTKFCAATIVTKDLESIPRKIQLEERGYFFSVWVEVDLRSLAGDRSERMVAPPSSLRVEPVVVCRPTLAADMGQASNSGPANPPGFPGHPMAAQPTMYLASSPAQQWIQPVSAESQPRSVSKVANTPMGSMNAKPDVNSNRFAILNVESVDSLENTGDMHHLEGPNTVGSEDPLQPVSQPTIVRIGPQTSEPVNLGGSMEVEDISKSGDDIQSRGEFKQFEETPNLNEIATQLLKCQTPGEISNWIDWLVIPLAKSVEITSPMNHDD</sequence>
<comment type="caution">
    <text evidence="1">The sequence shown here is derived from an EMBL/GenBank/DDBJ whole genome shotgun (WGS) entry which is preliminary data.</text>
</comment>
<reference evidence="1 2" key="1">
    <citation type="submission" date="2020-06" db="EMBL/GenBank/DDBJ databases">
        <title>Transcriptomic and genomic resources for Thalictrum thalictroides and T. hernandezii: Facilitating candidate gene discovery in an emerging model plant lineage.</title>
        <authorList>
            <person name="Arias T."/>
            <person name="Riano-Pachon D.M."/>
            <person name="Di Stilio V.S."/>
        </authorList>
    </citation>
    <scope>NUCLEOTIDE SEQUENCE [LARGE SCALE GENOMIC DNA]</scope>
    <source>
        <strain evidence="2">cv. WT478/WT964</strain>
        <tissue evidence="1">Leaves</tissue>
    </source>
</reference>
<name>A0A7J6VN30_THATH</name>
<dbReference type="OrthoDB" id="1954848at2759"/>
<dbReference type="AlphaFoldDB" id="A0A7J6VN30"/>
<organism evidence="1 2">
    <name type="scientific">Thalictrum thalictroides</name>
    <name type="common">Rue-anemone</name>
    <name type="synonym">Anemone thalictroides</name>
    <dbReference type="NCBI Taxonomy" id="46969"/>
    <lineage>
        <taxon>Eukaryota</taxon>
        <taxon>Viridiplantae</taxon>
        <taxon>Streptophyta</taxon>
        <taxon>Embryophyta</taxon>
        <taxon>Tracheophyta</taxon>
        <taxon>Spermatophyta</taxon>
        <taxon>Magnoliopsida</taxon>
        <taxon>Ranunculales</taxon>
        <taxon>Ranunculaceae</taxon>
        <taxon>Thalictroideae</taxon>
        <taxon>Thalictrum</taxon>
    </lineage>
</organism>
<dbReference type="EMBL" id="JABWDY010029477">
    <property type="protein sequence ID" value="KAF5186313.1"/>
    <property type="molecule type" value="Genomic_DNA"/>
</dbReference>
<proteinExistence type="predicted"/>